<comment type="caution">
    <text evidence="1">The sequence shown here is derived from an EMBL/GenBank/DDBJ whole genome shotgun (WGS) entry which is preliminary data.</text>
</comment>
<proteinExistence type="predicted"/>
<reference evidence="1" key="1">
    <citation type="journal article" date="2015" name="Nature">
        <title>Complex archaea that bridge the gap between prokaryotes and eukaryotes.</title>
        <authorList>
            <person name="Spang A."/>
            <person name="Saw J.H."/>
            <person name="Jorgensen S.L."/>
            <person name="Zaremba-Niedzwiedzka K."/>
            <person name="Martijn J."/>
            <person name="Lind A.E."/>
            <person name="van Eijk R."/>
            <person name="Schleper C."/>
            <person name="Guy L."/>
            <person name="Ettema T.J."/>
        </authorList>
    </citation>
    <scope>NUCLEOTIDE SEQUENCE</scope>
</reference>
<accession>A0A0F9ED93</accession>
<dbReference type="AlphaFoldDB" id="A0A0F9ED93"/>
<dbReference type="EMBL" id="LAZR01025392">
    <property type="protein sequence ID" value="KKL72053.1"/>
    <property type="molecule type" value="Genomic_DNA"/>
</dbReference>
<sequence>LIEIVLWDIETLHIYRNIYKVIFKQDD</sequence>
<name>A0A0F9ED93_9ZZZZ</name>
<gene>
    <name evidence="1" type="ORF">LCGC14_2088740</name>
</gene>
<evidence type="ECO:0000313" key="1">
    <source>
        <dbReference type="EMBL" id="KKL72053.1"/>
    </source>
</evidence>
<organism evidence="1">
    <name type="scientific">marine sediment metagenome</name>
    <dbReference type="NCBI Taxonomy" id="412755"/>
    <lineage>
        <taxon>unclassified sequences</taxon>
        <taxon>metagenomes</taxon>
        <taxon>ecological metagenomes</taxon>
    </lineage>
</organism>
<protein>
    <submittedName>
        <fullName evidence="1">Uncharacterized protein</fullName>
    </submittedName>
</protein>
<feature type="non-terminal residue" evidence="1">
    <location>
        <position position="1"/>
    </location>
</feature>